<organism evidence="2 3">
    <name type="scientific">Dendrobium thyrsiflorum</name>
    <name type="common">Pinecone-like raceme dendrobium</name>
    <name type="synonym">Orchid</name>
    <dbReference type="NCBI Taxonomy" id="117978"/>
    <lineage>
        <taxon>Eukaryota</taxon>
        <taxon>Viridiplantae</taxon>
        <taxon>Streptophyta</taxon>
        <taxon>Embryophyta</taxon>
        <taxon>Tracheophyta</taxon>
        <taxon>Spermatophyta</taxon>
        <taxon>Magnoliopsida</taxon>
        <taxon>Liliopsida</taxon>
        <taxon>Asparagales</taxon>
        <taxon>Orchidaceae</taxon>
        <taxon>Epidendroideae</taxon>
        <taxon>Malaxideae</taxon>
        <taxon>Dendrobiinae</taxon>
        <taxon>Dendrobium</taxon>
    </lineage>
</organism>
<protein>
    <submittedName>
        <fullName evidence="2">Uncharacterized protein</fullName>
    </submittedName>
</protein>
<evidence type="ECO:0000256" key="1">
    <source>
        <dbReference type="SAM" id="MobiDB-lite"/>
    </source>
</evidence>
<gene>
    <name evidence="2" type="ORF">M5K25_023728</name>
</gene>
<name>A0ABD0U041_DENTH</name>
<dbReference type="Proteomes" id="UP001552299">
    <property type="component" value="Unassembled WGS sequence"/>
</dbReference>
<sequence length="101" mass="11801">MFNTRDTSTLMMAGTRYYNNIRRIYGISPKKRAKGRKLSSQRASSRRCFRSKCRNFRSDRKGPSSKEPKKRLVQSLHLCEATKLNSDNKKQTLDASNLTYY</sequence>
<accession>A0ABD0U041</accession>
<reference evidence="2 3" key="1">
    <citation type="journal article" date="2024" name="Plant Biotechnol. J.">
        <title>Dendrobium thyrsiflorum genome and its molecular insights into genes involved in important horticultural traits.</title>
        <authorList>
            <person name="Chen B."/>
            <person name="Wang J.Y."/>
            <person name="Zheng P.J."/>
            <person name="Li K.L."/>
            <person name="Liang Y.M."/>
            <person name="Chen X.F."/>
            <person name="Zhang C."/>
            <person name="Zhao X."/>
            <person name="He X."/>
            <person name="Zhang G.Q."/>
            <person name="Liu Z.J."/>
            <person name="Xu Q."/>
        </authorList>
    </citation>
    <scope>NUCLEOTIDE SEQUENCE [LARGE SCALE GENOMIC DNA]</scope>
    <source>
        <strain evidence="2">GZMU011</strain>
    </source>
</reference>
<feature type="region of interest" description="Disordered" evidence="1">
    <location>
        <begin position="28"/>
        <end position="72"/>
    </location>
</feature>
<evidence type="ECO:0000313" key="3">
    <source>
        <dbReference type="Proteomes" id="UP001552299"/>
    </source>
</evidence>
<feature type="compositionally biased region" description="Basic residues" evidence="1">
    <location>
        <begin position="29"/>
        <end position="55"/>
    </location>
</feature>
<comment type="caution">
    <text evidence="2">The sequence shown here is derived from an EMBL/GenBank/DDBJ whole genome shotgun (WGS) entry which is preliminary data.</text>
</comment>
<dbReference type="AlphaFoldDB" id="A0ABD0U041"/>
<evidence type="ECO:0000313" key="2">
    <source>
        <dbReference type="EMBL" id="KAL0905318.1"/>
    </source>
</evidence>
<proteinExistence type="predicted"/>
<feature type="compositionally biased region" description="Basic and acidic residues" evidence="1">
    <location>
        <begin position="56"/>
        <end position="67"/>
    </location>
</feature>
<keyword evidence="3" id="KW-1185">Reference proteome</keyword>
<dbReference type="EMBL" id="JANQDX010000018">
    <property type="protein sequence ID" value="KAL0905318.1"/>
    <property type="molecule type" value="Genomic_DNA"/>
</dbReference>